<keyword evidence="1" id="KW-0472">Membrane</keyword>
<protein>
    <submittedName>
        <fullName evidence="2">Uncharacterized protein</fullName>
    </submittedName>
</protein>
<feature type="transmembrane region" description="Helical" evidence="1">
    <location>
        <begin position="251"/>
        <end position="273"/>
    </location>
</feature>
<dbReference type="EMBL" id="JRYO01000031">
    <property type="protein sequence ID" value="KHE93872.1"/>
    <property type="molecule type" value="Genomic_DNA"/>
</dbReference>
<keyword evidence="1" id="KW-0812">Transmembrane</keyword>
<reference evidence="2 3" key="1">
    <citation type="submission" date="2014-10" db="EMBL/GenBank/DDBJ databases">
        <title>Draft genome of anammox bacterium scalindua brodae, obtained using differential coverage binning of sequence data from two enrichment reactors.</title>
        <authorList>
            <person name="Speth D.R."/>
            <person name="Russ L."/>
            <person name="Kartal B."/>
            <person name="Op den Camp H.J."/>
            <person name="Dutilh B.E."/>
            <person name="Jetten M.S."/>
        </authorList>
    </citation>
    <scope>NUCLEOTIDE SEQUENCE [LARGE SCALE GENOMIC DNA]</scope>
    <source>
        <strain evidence="2">RU1</strain>
    </source>
</reference>
<evidence type="ECO:0000313" key="2">
    <source>
        <dbReference type="EMBL" id="KHE93872.1"/>
    </source>
</evidence>
<sequence length="399" mass="44351">MNRKTNTWIFSLLVIITFVLFTSCIINADEADKGPKVSKETTKEKDKTAKVTKVKGQCKLFESITIEVDNLPEFLELAKNNLSNIILYLDGYPFRGLHPRHGGDPGRELTFNLLTIEEDSQTRESWNSLLGRSKLFPPTPRKVSITVGIENHPPIDTDVRGVNNAYDLVTIDKNGFWIFLGMLVAAVVLIVWLAIKSDLLRDAGVQPEGKDDNGRPYRKTFSLGRTQMAFWFLLVIGSYVFIWMVTGVSNILTPSVLTLIGISTATAMSTTVIDGNKRKVAAGELASCTIKKAALEIDPNIGAAEKKVQLEQFDNKIQDLQKKVKPLPSKGFFVDILSDANGISFPRFQIAGWTLVLGVIFISSVHRVLSMPDFDQQLLALMGISSGTYIGFKFPEKQY</sequence>
<feature type="transmembrane region" description="Helical" evidence="1">
    <location>
        <begin position="350"/>
        <end position="368"/>
    </location>
</feature>
<dbReference type="Proteomes" id="UP000030652">
    <property type="component" value="Unassembled WGS sequence"/>
</dbReference>
<name>A0A0B0ELH1_9BACT</name>
<evidence type="ECO:0000313" key="3">
    <source>
        <dbReference type="Proteomes" id="UP000030652"/>
    </source>
</evidence>
<gene>
    <name evidence="2" type="ORF">SCABRO_00352</name>
</gene>
<dbReference type="eggNOG" id="ENOG5031C0B">
    <property type="taxonomic scope" value="Bacteria"/>
</dbReference>
<accession>A0A0B0ELH1</accession>
<dbReference type="PROSITE" id="PS51257">
    <property type="entry name" value="PROKAR_LIPOPROTEIN"/>
    <property type="match status" value="1"/>
</dbReference>
<comment type="caution">
    <text evidence="2">The sequence shown here is derived from an EMBL/GenBank/DDBJ whole genome shotgun (WGS) entry which is preliminary data.</text>
</comment>
<feature type="transmembrane region" description="Helical" evidence="1">
    <location>
        <begin position="176"/>
        <end position="195"/>
    </location>
</feature>
<evidence type="ECO:0000256" key="1">
    <source>
        <dbReference type="SAM" id="Phobius"/>
    </source>
</evidence>
<dbReference type="AlphaFoldDB" id="A0A0B0ELH1"/>
<feature type="transmembrane region" description="Helical" evidence="1">
    <location>
        <begin position="228"/>
        <end position="245"/>
    </location>
</feature>
<proteinExistence type="predicted"/>
<organism evidence="2 3">
    <name type="scientific">Candidatus Scalindua brodae</name>
    <dbReference type="NCBI Taxonomy" id="237368"/>
    <lineage>
        <taxon>Bacteria</taxon>
        <taxon>Pseudomonadati</taxon>
        <taxon>Planctomycetota</taxon>
        <taxon>Candidatus Brocadiia</taxon>
        <taxon>Candidatus Brocadiales</taxon>
        <taxon>Candidatus Scalinduaceae</taxon>
        <taxon>Candidatus Scalindua</taxon>
    </lineage>
</organism>
<keyword evidence="1" id="KW-1133">Transmembrane helix</keyword>